<evidence type="ECO:0000313" key="2">
    <source>
        <dbReference type="EMBL" id="ETN70408.1"/>
    </source>
</evidence>
<dbReference type="KEGG" id="nai:NECAME_14799"/>
<feature type="region of interest" description="Disordered" evidence="1">
    <location>
        <begin position="46"/>
        <end position="73"/>
    </location>
</feature>
<evidence type="ECO:0000313" key="3">
    <source>
        <dbReference type="Proteomes" id="UP000053676"/>
    </source>
</evidence>
<gene>
    <name evidence="2" type="ORF">NECAME_14799</name>
</gene>
<evidence type="ECO:0000256" key="1">
    <source>
        <dbReference type="SAM" id="MobiDB-lite"/>
    </source>
</evidence>
<dbReference type="EMBL" id="KI668964">
    <property type="protein sequence ID" value="ETN70408.1"/>
    <property type="molecule type" value="Genomic_DNA"/>
</dbReference>
<proteinExistence type="predicted"/>
<reference evidence="3" key="1">
    <citation type="journal article" date="2014" name="Nat. Genet.">
        <title>Genome of the human hookworm Necator americanus.</title>
        <authorList>
            <person name="Tang Y.T."/>
            <person name="Gao X."/>
            <person name="Rosa B.A."/>
            <person name="Abubucker S."/>
            <person name="Hallsworth-Pepin K."/>
            <person name="Martin J."/>
            <person name="Tyagi R."/>
            <person name="Heizer E."/>
            <person name="Zhang X."/>
            <person name="Bhonagiri-Palsikar V."/>
            <person name="Minx P."/>
            <person name="Warren W.C."/>
            <person name="Wang Q."/>
            <person name="Zhan B."/>
            <person name="Hotez P.J."/>
            <person name="Sternberg P.W."/>
            <person name="Dougall A."/>
            <person name="Gaze S.T."/>
            <person name="Mulvenna J."/>
            <person name="Sotillo J."/>
            <person name="Ranganathan S."/>
            <person name="Rabelo E.M."/>
            <person name="Wilson R.K."/>
            <person name="Felgner P.L."/>
            <person name="Bethony J."/>
            <person name="Hawdon J.M."/>
            <person name="Gasser R.B."/>
            <person name="Loukas A."/>
            <person name="Mitreva M."/>
        </authorList>
    </citation>
    <scope>NUCLEOTIDE SEQUENCE [LARGE SCALE GENOMIC DNA]</scope>
</reference>
<protein>
    <submittedName>
        <fullName evidence="2">Uncharacterized protein</fullName>
    </submittedName>
</protein>
<dbReference type="AlphaFoldDB" id="W2SLJ6"/>
<dbReference type="Proteomes" id="UP000053676">
    <property type="component" value="Unassembled WGS sequence"/>
</dbReference>
<name>W2SLJ6_NECAM</name>
<accession>W2SLJ6</accession>
<keyword evidence="3" id="KW-1185">Reference proteome</keyword>
<sequence length="118" mass="13385">MLRRHRALINKRSPSTTLRVFSSAGTKDRRRRLDERVSAVCRTTPRRPCYPRRHVRRPPPAHVSSPGHRCVSSPARTFATHRSVDAANGGRKKTAQLLLLAGWAELRPSDQDSYSYQA</sequence>
<organism evidence="2 3">
    <name type="scientific">Necator americanus</name>
    <name type="common">Human hookworm</name>
    <dbReference type="NCBI Taxonomy" id="51031"/>
    <lineage>
        <taxon>Eukaryota</taxon>
        <taxon>Metazoa</taxon>
        <taxon>Ecdysozoa</taxon>
        <taxon>Nematoda</taxon>
        <taxon>Chromadorea</taxon>
        <taxon>Rhabditida</taxon>
        <taxon>Rhabditina</taxon>
        <taxon>Rhabditomorpha</taxon>
        <taxon>Strongyloidea</taxon>
        <taxon>Ancylostomatidae</taxon>
        <taxon>Bunostominae</taxon>
        <taxon>Necator</taxon>
    </lineage>
</organism>
<feature type="compositionally biased region" description="Basic residues" evidence="1">
    <location>
        <begin position="49"/>
        <end position="59"/>
    </location>
</feature>